<name>A0A7G6YA38_9MICO</name>
<dbReference type="KEGG" id="lse:F1C12_09580"/>
<dbReference type="InterPro" id="IPR011051">
    <property type="entry name" value="RmlC_Cupin_sf"/>
</dbReference>
<protein>
    <submittedName>
        <fullName evidence="2">Cupin domain-containing protein</fullName>
    </submittedName>
</protein>
<evidence type="ECO:0000313" key="2">
    <source>
        <dbReference type="EMBL" id="QNE35353.1"/>
    </source>
</evidence>
<organism evidence="2 3">
    <name type="scientific">Leifsonia shinshuensis</name>
    <dbReference type="NCBI Taxonomy" id="150026"/>
    <lineage>
        <taxon>Bacteria</taxon>
        <taxon>Bacillati</taxon>
        <taxon>Actinomycetota</taxon>
        <taxon>Actinomycetes</taxon>
        <taxon>Micrococcales</taxon>
        <taxon>Microbacteriaceae</taxon>
        <taxon>Leifsonia</taxon>
    </lineage>
</organism>
<dbReference type="Proteomes" id="UP000515511">
    <property type="component" value="Chromosome"/>
</dbReference>
<dbReference type="InterPro" id="IPR014710">
    <property type="entry name" value="RmlC-like_jellyroll"/>
</dbReference>
<dbReference type="EMBL" id="CP043641">
    <property type="protein sequence ID" value="QNE35353.1"/>
    <property type="molecule type" value="Genomic_DNA"/>
</dbReference>
<dbReference type="Gene3D" id="2.60.120.10">
    <property type="entry name" value="Jelly Rolls"/>
    <property type="match status" value="1"/>
</dbReference>
<dbReference type="AlphaFoldDB" id="A0A7G6YA38"/>
<dbReference type="RefSeq" id="WP_185278514.1">
    <property type="nucleotide sequence ID" value="NZ_CP043641.1"/>
</dbReference>
<dbReference type="InterPro" id="IPR008579">
    <property type="entry name" value="UGlyAH_Cupin_dom"/>
</dbReference>
<sequence>MEKLTVTEITSTNGLTARPEHFTTSSPWWSVKEHRVTLPADRAVGGVWEAESGWAYIKDWPYHQVCVILSGRIAVESLDGERSEFGEGRAFLIPKGFNGYLYVLEPVRKVFVGVFDE</sequence>
<dbReference type="Pfam" id="PF05899">
    <property type="entry name" value="Cupin_3"/>
    <property type="match status" value="1"/>
</dbReference>
<proteinExistence type="predicted"/>
<accession>A0A7G6YA38</accession>
<evidence type="ECO:0000313" key="3">
    <source>
        <dbReference type="Proteomes" id="UP000515511"/>
    </source>
</evidence>
<dbReference type="SUPFAM" id="SSF51182">
    <property type="entry name" value="RmlC-like cupins"/>
    <property type="match status" value="1"/>
</dbReference>
<feature type="domain" description="(S)-ureidoglycine aminohydrolase cupin" evidence="1">
    <location>
        <begin position="41"/>
        <end position="111"/>
    </location>
</feature>
<gene>
    <name evidence="2" type="ORF">F1C12_09580</name>
</gene>
<reference evidence="3" key="1">
    <citation type="submission" date="2019-09" db="EMBL/GenBank/DDBJ databases">
        <title>Antimicrobial potential of Antarctic Bacteria.</title>
        <authorList>
            <person name="Benaud N."/>
            <person name="Edwards R.J."/>
            <person name="Ferrari B.C."/>
        </authorList>
    </citation>
    <scope>NUCLEOTIDE SEQUENCE [LARGE SCALE GENOMIC DNA]</scope>
    <source>
        <strain evidence="3">INR9</strain>
    </source>
</reference>
<evidence type="ECO:0000259" key="1">
    <source>
        <dbReference type="Pfam" id="PF05899"/>
    </source>
</evidence>